<feature type="repeat" description="TPR" evidence="14">
    <location>
        <begin position="645"/>
        <end position="678"/>
    </location>
</feature>
<feature type="domain" description="DUF1736" evidence="19">
    <location>
        <begin position="254"/>
        <end position="326"/>
    </location>
</feature>
<keyword evidence="17" id="KW-0732">Signal</keyword>
<keyword evidence="7" id="KW-0808">Transferase</keyword>
<dbReference type="InterPro" id="IPR019734">
    <property type="entry name" value="TPR_rpt"/>
</dbReference>
<evidence type="ECO:0000256" key="6">
    <source>
        <dbReference type="ARBA" id="ARBA00022676"/>
    </source>
</evidence>
<dbReference type="InterPro" id="IPR013618">
    <property type="entry name" value="TMTC_DUF1736"/>
</dbReference>
<reference evidence="20 21" key="1">
    <citation type="submission" date="2024-02" db="EMBL/GenBank/DDBJ databases">
        <title>Chromosome-scale genome assembly of the rough periwinkle Littorina saxatilis.</title>
        <authorList>
            <person name="De Jode A."/>
            <person name="Faria R."/>
            <person name="Formenti G."/>
            <person name="Sims Y."/>
            <person name="Smith T.P."/>
            <person name="Tracey A."/>
            <person name="Wood J.M.D."/>
            <person name="Zagrodzka Z.B."/>
            <person name="Johannesson K."/>
            <person name="Butlin R.K."/>
            <person name="Leder E.H."/>
        </authorList>
    </citation>
    <scope>NUCLEOTIDE SEQUENCE [LARGE SCALE GENOMIC DNA]</scope>
    <source>
        <strain evidence="20">Snail1</strain>
        <tissue evidence="20">Muscle</tissue>
    </source>
</reference>
<protein>
    <recommendedName>
        <fullName evidence="5">dolichyl-phosphate-mannose--protein mannosyltransferase</fullName>
        <ecNumber evidence="5">2.4.1.109</ecNumber>
    </recommendedName>
</protein>
<evidence type="ECO:0000256" key="13">
    <source>
        <dbReference type="ARBA" id="ARBA00023136"/>
    </source>
</evidence>
<keyword evidence="8 16" id="KW-0812">Transmembrane</keyword>
<dbReference type="EC" id="2.4.1.109" evidence="5"/>
<evidence type="ECO:0000256" key="17">
    <source>
        <dbReference type="SAM" id="SignalP"/>
    </source>
</evidence>
<dbReference type="Gene3D" id="1.25.40.10">
    <property type="entry name" value="Tetratricopeptide repeat domain"/>
    <property type="match status" value="3"/>
</dbReference>
<feature type="repeat" description="TPR" evidence="14">
    <location>
        <begin position="818"/>
        <end position="851"/>
    </location>
</feature>
<evidence type="ECO:0000256" key="14">
    <source>
        <dbReference type="PROSITE-ProRule" id="PRU00339"/>
    </source>
</evidence>
<keyword evidence="9" id="KW-0677">Repeat</keyword>
<evidence type="ECO:0000256" key="16">
    <source>
        <dbReference type="SAM" id="Phobius"/>
    </source>
</evidence>
<feature type="repeat" description="TPR" evidence="14">
    <location>
        <begin position="566"/>
        <end position="599"/>
    </location>
</feature>
<evidence type="ECO:0000256" key="4">
    <source>
        <dbReference type="ARBA" id="ARBA00007882"/>
    </source>
</evidence>
<dbReference type="PROSITE" id="PS50005">
    <property type="entry name" value="TPR"/>
    <property type="match status" value="6"/>
</dbReference>
<dbReference type="InterPro" id="IPR052384">
    <property type="entry name" value="TMTC_O-mannosyltransferase"/>
</dbReference>
<feature type="chain" id="PRO_5042866148" description="dolichyl-phosphate-mannose--protein mannosyltransferase" evidence="17">
    <location>
        <begin position="22"/>
        <end position="873"/>
    </location>
</feature>
<comment type="pathway">
    <text evidence="3">Protein modification; protein glycosylation.</text>
</comment>
<feature type="repeat" description="TPR" evidence="14">
    <location>
        <begin position="682"/>
        <end position="715"/>
    </location>
</feature>
<comment type="caution">
    <text evidence="20">The sequence shown here is derived from an EMBL/GenBank/DDBJ whole genome shotgun (WGS) entry which is preliminary data.</text>
</comment>
<evidence type="ECO:0000256" key="5">
    <source>
        <dbReference type="ARBA" id="ARBA00012839"/>
    </source>
</evidence>
<evidence type="ECO:0000256" key="15">
    <source>
        <dbReference type="SAM" id="MobiDB-lite"/>
    </source>
</evidence>
<keyword evidence="11" id="KW-0256">Endoplasmic reticulum</keyword>
<evidence type="ECO:0000256" key="7">
    <source>
        <dbReference type="ARBA" id="ARBA00022679"/>
    </source>
</evidence>
<dbReference type="GO" id="GO:0004169">
    <property type="term" value="F:dolichyl-phosphate-mannose-protein mannosyltransferase activity"/>
    <property type="evidence" value="ECO:0007669"/>
    <property type="project" value="UniProtKB-EC"/>
</dbReference>
<feature type="compositionally biased region" description="Low complexity" evidence="15">
    <location>
        <begin position="373"/>
        <end position="392"/>
    </location>
</feature>
<proteinExistence type="inferred from homology"/>
<evidence type="ECO:0000256" key="8">
    <source>
        <dbReference type="ARBA" id="ARBA00022692"/>
    </source>
</evidence>
<evidence type="ECO:0000256" key="10">
    <source>
        <dbReference type="ARBA" id="ARBA00022803"/>
    </source>
</evidence>
<dbReference type="EMBL" id="JBAMIC010000004">
    <property type="protein sequence ID" value="KAK7108448.1"/>
    <property type="molecule type" value="Genomic_DNA"/>
</dbReference>
<keyword evidence="21" id="KW-1185">Reference proteome</keyword>
<keyword evidence="6" id="KW-0328">Glycosyltransferase</keyword>
<accession>A0AAN9BNI9</accession>
<feature type="domain" description="ArnT-like N-terminal" evidence="18">
    <location>
        <begin position="77"/>
        <end position="198"/>
    </location>
</feature>
<comment type="similarity">
    <text evidence="4">Belongs to the TMTC family.</text>
</comment>
<feature type="transmembrane region" description="Helical" evidence="16">
    <location>
        <begin position="141"/>
        <end position="161"/>
    </location>
</feature>
<feature type="compositionally biased region" description="Low complexity" evidence="15">
    <location>
        <begin position="399"/>
        <end position="423"/>
    </location>
</feature>
<feature type="repeat" description="TPR" evidence="14">
    <location>
        <begin position="784"/>
        <end position="817"/>
    </location>
</feature>
<dbReference type="GO" id="GO:0005789">
    <property type="term" value="C:endoplasmic reticulum membrane"/>
    <property type="evidence" value="ECO:0007669"/>
    <property type="project" value="TreeGrafter"/>
</dbReference>
<feature type="region of interest" description="Disordered" evidence="15">
    <location>
        <begin position="353"/>
        <end position="423"/>
    </location>
</feature>
<keyword evidence="12 16" id="KW-1133">Transmembrane helix</keyword>
<dbReference type="PANTHER" id="PTHR44216">
    <property type="entry name" value="PROTEIN O-MANNOSYL-TRANSFERASE TMTC2"/>
    <property type="match status" value="1"/>
</dbReference>
<feature type="transmembrane region" description="Helical" evidence="16">
    <location>
        <begin position="493"/>
        <end position="511"/>
    </location>
</feature>
<evidence type="ECO:0000256" key="2">
    <source>
        <dbReference type="ARBA" id="ARBA00004240"/>
    </source>
</evidence>
<evidence type="ECO:0000259" key="19">
    <source>
        <dbReference type="Pfam" id="PF08409"/>
    </source>
</evidence>
<feature type="transmembrane region" description="Helical" evidence="16">
    <location>
        <begin position="272"/>
        <end position="292"/>
    </location>
</feature>
<dbReference type="InterPro" id="IPR003342">
    <property type="entry name" value="ArnT-like_N"/>
</dbReference>
<dbReference type="Pfam" id="PF08409">
    <property type="entry name" value="TMTC_DUF1736"/>
    <property type="match status" value="1"/>
</dbReference>
<dbReference type="SMART" id="SM00028">
    <property type="entry name" value="TPR"/>
    <property type="match status" value="9"/>
</dbReference>
<comment type="subcellular location">
    <subcellularLocation>
        <location evidence="1">Endomembrane system</location>
        <topology evidence="1">Multi-pass membrane protein</topology>
    </subcellularLocation>
    <subcellularLocation>
        <location evidence="2">Endoplasmic reticulum</location>
    </subcellularLocation>
</comment>
<evidence type="ECO:0000259" key="18">
    <source>
        <dbReference type="Pfam" id="PF02366"/>
    </source>
</evidence>
<evidence type="ECO:0000313" key="21">
    <source>
        <dbReference type="Proteomes" id="UP001374579"/>
    </source>
</evidence>
<evidence type="ECO:0000256" key="12">
    <source>
        <dbReference type="ARBA" id="ARBA00022989"/>
    </source>
</evidence>
<feature type="transmembrane region" description="Helical" evidence="16">
    <location>
        <begin position="430"/>
        <end position="456"/>
    </location>
</feature>
<keyword evidence="13 16" id="KW-0472">Membrane</keyword>
<dbReference type="Pfam" id="PF02366">
    <property type="entry name" value="PMT"/>
    <property type="match status" value="1"/>
</dbReference>
<dbReference type="Proteomes" id="UP001374579">
    <property type="component" value="Unassembled WGS sequence"/>
</dbReference>
<feature type="transmembrane region" description="Helical" evidence="16">
    <location>
        <begin position="230"/>
        <end position="252"/>
    </location>
</feature>
<dbReference type="SUPFAM" id="SSF48452">
    <property type="entry name" value="TPR-like"/>
    <property type="match status" value="2"/>
</dbReference>
<organism evidence="20 21">
    <name type="scientific">Littorina saxatilis</name>
    <dbReference type="NCBI Taxonomy" id="31220"/>
    <lineage>
        <taxon>Eukaryota</taxon>
        <taxon>Metazoa</taxon>
        <taxon>Spiralia</taxon>
        <taxon>Lophotrochozoa</taxon>
        <taxon>Mollusca</taxon>
        <taxon>Gastropoda</taxon>
        <taxon>Caenogastropoda</taxon>
        <taxon>Littorinimorpha</taxon>
        <taxon>Littorinoidea</taxon>
        <taxon>Littorinidae</taxon>
        <taxon>Littorina</taxon>
    </lineage>
</organism>
<evidence type="ECO:0000256" key="11">
    <source>
        <dbReference type="ARBA" id="ARBA00022824"/>
    </source>
</evidence>
<evidence type="ECO:0000256" key="3">
    <source>
        <dbReference type="ARBA" id="ARBA00004922"/>
    </source>
</evidence>
<feature type="transmembrane region" description="Helical" evidence="16">
    <location>
        <begin position="462"/>
        <end position="481"/>
    </location>
</feature>
<evidence type="ECO:0000256" key="1">
    <source>
        <dbReference type="ARBA" id="ARBA00004127"/>
    </source>
</evidence>
<evidence type="ECO:0000313" key="20">
    <source>
        <dbReference type="EMBL" id="KAK7108448.1"/>
    </source>
</evidence>
<dbReference type="InterPro" id="IPR011990">
    <property type="entry name" value="TPR-like_helical_dom_sf"/>
</dbReference>
<dbReference type="AlphaFoldDB" id="A0AAN9BNI9"/>
<feature type="signal peptide" evidence="17">
    <location>
        <begin position="1"/>
        <end position="21"/>
    </location>
</feature>
<feature type="transmembrane region" description="Helical" evidence="16">
    <location>
        <begin position="110"/>
        <end position="129"/>
    </location>
</feature>
<dbReference type="Pfam" id="PF13432">
    <property type="entry name" value="TPR_16"/>
    <property type="match status" value="4"/>
</dbReference>
<dbReference type="PROSITE" id="PS50293">
    <property type="entry name" value="TPR_REGION"/>
    <property type="match status" value="2"/>
</dbReference>
<keyword evidence="10 14" id="KW-0802">TPR repeat</keyword>
<feature type="compositionally biased region" description="Basic residues" evidence="15">
    <location>
        <begin position="359"/>
        <end position="372"/>
    </location>
</feature>
<feature type="repeat" description="TPR" evidence="14">
    <location>
        <begin position="750"/>
        <end position="783"/>
    </location>
</feature>
<name>A0AAN9BNI9_9CAEN</name>
<evidence type="ECO:0000256" key="9">
    <source>
        <dbReference type="ARBA" id="ARBA00022737"/>
    </source>
</evidence>
<sequence length="873" mass="97529">MDLSCLVSAGVSLVLYLNTLSADFAYDDSRAIQKNHDLLPDTPLLNLFYDDFWGTPLTHSGSHKSYRPLCVLTFRLNYYLGALEPWGYHLGNVLCHAATAALFTHLARRLLVRTFPTLVAGLLFAVHPIHTEAVAGIVGRADVLACFFYILTLLCYMRYAGCRDSAERRARRWGWMVCVVMGTASALLTKEQAVTVLATCATYDVFLRHRASLRDVITLKILTASSYRRLLEGFLCLALCGVSLVGFRIYFMGNKPPEFAPSDNPASDSDSWLTRALTFNFLPAFNVWLMLFPCTLSFDWSMSAIPLVESAADVRNMATLALYGCLGYVGVHVVKGVNARACVPKVMGKPHANGNGVAGHHHHHPHSSHIHFSRSQSSSSHLNSSSSASSSPSHKRRISNSSTDSVSDFPISSSSSSSTKSSFFSSSRSLNVLILSLSILMFPFIPASNLFFYVGFVIAERILYIPSMGFCLLVGQGAYLLSVRWRSEGKRKGVQAAVLILILLFSARTWLRNQDWQSEEKLYRAGISVNPAKAWGNLANVLNDKGDAADAEEAYRNALKYRGNMADVHYNLGILLQNQARIEEAMESYKRAISFRPKLTVAHLNLGILSAQTGRVEAAALSYRHCADLDTSNLKDPRLHENTKISCLYNLGRLFADHNRLQEAEAAYLEALKKRPSYYAPQSIQNMLGELYMKMNRFDDAEHWYREALKSKPDHIPAHLTLAKLFQHKKLDDKAEVWFQKAREIDPHDGTIDHHHAQLFVARNKHEEAADMYRAALQKNPNEFDIIFNAANAFRQINDKDSAERLYQQAATIRPKEATAHMNLGAILHMNGKLEQAEQSYLRALALKPDDAITQDNLLKLRNLMSSKGGTAR</sequence>
<dbReference type="PANTHER" id="PTHR44216:SF3">
    <property type="entry name" value="PROTEIN O-MANNOSYL-TRANSFERASE TMTC2"/>
    <property type="match status" value="1"/>
</dbReference>
<gene>
    <name evidence="20" type="ORF">V1264_016186</name>
</gene>